<keyword evidence="2" id="KW-1185">Reference proteome</keyword>
<evidence type="ECO:0000313" key="1">
    <source>
        <dbReference type="EMBL" id="PHX53874.1"/>
    </source>
</evidence>
<dbReference type="InterPro" id="IPR054211">
    <property type="entry name" value="DUF6918"/>
</dbReference>
<dbReference type="Proteomes" id="UP000226442">
    <property type="component" value="Unassembled WGS sequence"/>
</dbReference>
<evidence type="ECO:0000313" key="2">
    <source>
        <dbReference type="Proteomes" id="UP000226442"/>
    </source>
</evidence>
<dbReference type="EMBL" id="NXIB02000145">
    <property type="protein sequence ID" value="PHX53874.1"/>
    <property type="molecule type" value="Genomic_DNA"/>
</dbReference>
<dbReference type="Pfam" id="PF21893">
    <property type="entry name" value="DUF6918"/>
    <property type="match status" value="1"/>
</dbReference>
<name>A0A2G4EWG1_9CYAN</name>
<dbReference type="OrthoDB" id="530636at2"/>
<protein>
    <submittedName>
        <fullName evidence="1">Uncharacterized protein</fullName>
    </submittedName>
</protein>
<sequence>MGLSDILLDEKNRDTFVDDCVKLIDEQVGSASGFGGLALKAAYSTVKGIRADYCAQVVDQLLPEIAIALDPMWNEAVNNGNPVEYLTERKAQVADELLQISDKKVEHSTRSMVKGAYGKLRPSAKNYVENGIPDLAKIIDKYHSAG</sequence>
<dbReference type="AlphaFoldDB" id="A0A2G4EWG1"/>
<comment type="caution">
    <text evidence="1">The sequence shown here is derived from an EMBL/GenBank/DDBJ whole genome shotgun (WGS) entry which is preliminary data.</text>
</comment>
<organism evidence="1 2">
    <name type="scientific">Tychonema bourrellyi FEM_GT703</name>
    <dbReference type="NCBI Taxonomy" id="2040638"/>
    <lineage>
        <taxon>Bacteria</taxon>
        <taxon>Bacillati</taxon>
        <taxon>Cyanobacteriota</taxon>
        <taxon>Cyanophyceae</taxon>
        <taxon>Oscillatoriophycideae</taxon>
        <taxon>Oscillatoriales</taxon>
        <taxon>Microcoleaceae</taxon>
        <taxon>Tychonema</taxon>
    </lineage>
</organism>
<gene>
    <name evidence="1" type="ORF">CP500_019100</name>
</gene>
<dbReference type="RefSeq" id="WP_096829982.1">
    <property type="nucleotide sequence ID" value="NZ_NXIB02000145.1"/>
</dbReference>
<accession>A0A2G4EWG1</accession>
<proteinExistence type="predicted"/>
<reference evidence="1" key="1">
    <citation type="submission" date="2017-10" db="EMBL/GenBank/DDBJ databases">
        <title>Draft genome sequence of the planktic cyanobacteria Tychonema bourrellyi isolated from alpine lentic freshwater.</title>
        <authorList>
            <person name="Tett A."/>
            <person name="Armanini F."/>
            <person name="Asnicar F."/>
            <person name="Boscaini A."/>
            <person name="Pasolli E."/>
            <person name="Zolfo M."/>
            <person name="Donati C."/>
            <person name="Salmaso N."/>
            <person name="Segata N."/>
        </authorList>
    </citation>
    <scope>NUCLEOTIDE SEQUENCE</scope>
    <source>
        <strain evidence="1">FEM_GT703</strain>
    </source>
</reference>